<feature type="domain" description="Amino acid transporter transmembrane" evidence="8">
    <location>
        <begin position="126"/>
        <end position="481"/>
    </location>
</feature>
<dbReference type="eggNOG" id="KOG3832">
    <property type="taxonomic scope" value="Eukaryota"/>
</dbReference>
<feature type="transmembrane region" description="Helical" evidence="7">
    <location>
        <begin position="471"/>
        <end position="492"/>
    </location>
</feature>
<dbReference type="Proteomes" id="UP000001064">
    <property type="component" value="Unassembled WGS sequence"/>
</dbReference>
<keyword evidence="5" id="KW-0325">Glycoprotein</keyword>
<evidence type="ECO:0000313" key="9">
    <source>
        <dbReference type="EMBL" id="EGC28464.1"/>
    </source>
</evidence>
<feature type="transmembrane region" description="Helical" evidence="7">
    <location>
        <begin position="16"/>
        <end position="36"/>
    </location>
</feature>
<feature type="transmembrane region" description="Helical" evidence="7">
    <location>
        <begin position="264"/>
        <end position="283"/>
    </location>
</feature>
<protein>
    <recommendedName>
        <fullName evidence="8">Amino acid transporter transmembrane domain-containing protein</fullName>
    </recommendedName>
</protein>
<accession>F1A5R8</accession>
<evidence type="ECO:0000256" key="6">
    <source>
        <dbReference type="ARBA" id="ARBA00038166"/>
    </source>
</evidence>
<dbReference type="GO" id="GO:0016020">
    <property type="term" value="C:membrane"/>
    <property type="evidence" value="ECO:0007669"/>
    <property type="project" value="UniProtKB-SubCell"/>
</dbReference>
<dbReference type="Pfam" id="PF01490">
    <property type="entry name" value="Aa_trans"/>
    <property type="match status" value="2"/>
</dbReference>
<dbReference type="PANTHER" id="PTHR16189:SF0">
    <property type="entry name" value="TRANSMEMBRANE PROTEIN 104"/>
    <property type="match status" value="1"/>
</dbReference>
<dbReference type="EMBL" id="GL871627">
    <property type="protein sequence ID" value="EGC28464.1"/>
    <property type="molecule type" value="Genomic_DNA"/>
</dbReference>
<feature type="transmembrane region" description="Helical" evidence="7">
    <location>
        <begin position="226"/>
        <end position="244"/>
    </location>
</feature>
<comment type="subcellular location">
    <subcellularLocation>
        <location evidence="1">Membrane</location>
        <topology evidence="1">Multi-pass membrane protein</topology>
    </subcellularLocation>
</comment>
<dbReference type="VEuPathDB" id="AmoebaDB:DICPUDRAFT_160120"/>
<dbReference type="FunCoup" id="F1A5R8">
    <property type="interactions" value="15"/>
</dbReference>
<dbReference type="RefSeq" id="XP_003295012.1">
    <property type="nucleotide sequence ID" value="XM_003294964.1"/>
</dbReference>
<feature type="transmembrane region" description="Helical" evidence="7">
    <location>
        <begin position="42"/>
        <end position="73"/>
    </location>
</feature>
<feature type="transmembrane region" description="Helical" evidence="7">
    <location>
        <begin position="401"/>
        <end position="419"/>
    </location>
</feature>
<reference evidence="10" key="1">
    <citation type="journal article" date="2011" name="Genome Biol.">
        <title>Comparative genomics of the social amoebae Dictyostelium discoideum and Dictyostelium purpureum.</title>
        <authorList>
            <consortium name="US DOE Joint Genome Institute (JGI-PGF)"/>
            <person name="Sucgang R."/>
            <person name="Kuo A."/>
            <person name="Tian X."/>
            <person name="Salerno W."/>
            <person name="Parikh A."/>
            <person name="Feasley C.L."/>
            <person name="Dalin E."/>
            <person name="Tu H."/>
            <person name="Huang E."/>
            <person name="Barry K."/>
            <person name="Lindquist E."/>
            <person name="Shapiro H."/>
            <person name="Bruce D."/>
            <person name="Schmutz J."/>
            <person name="Salamov A."/>
            <person name="Fey P."/>
            <person name="Gaudet P."/>
            <person name="Anjard C."/>
            <person name="Babu M.M."/>
            <person name="Basu S."/>
            <person name="Bushmanova Y."/>
            <person name="van der Wel H."/>
            <person name="Katoh-Kurasawa M."/>
            <person name="Dinh C."/>
            <person name="Coutinho P.M."/>
            <person name="Saito T."/>
            <person name="Elias M."/>
            <person name="Schaap P."/>
            <person name="Kay R.R."/>
            <person name="Henrissat B."/>
            <person name="Eichinger L."/>
            <person name="Rivero F."/>
            <person name="Putnam N.H."/>
            <person name="West C.M."/>
            <person name="Loomis W.F."/>
            <person name="Chisholm R.L."/>
            <person name="Shaulsky G."/>
            <person name="Strassmann J.E."/>
            <person name="Queller D.C."/>
            <person name="Kuspa A."/>
            <person name="Grigoriev I.V."/>
        </authorList>
    </citation>
    <scope>NUCLEOTIDE SEQUENCE [LARGE SCALE GENOMIC DNA]</scope>
    <source>
        <strain evidence="10">QSDP1</strain>
    </source>
</reference>
<dbReference type="InParanoid" id="F1A5R8"/>
<organism evidence="9 10">
    <name type="scientific">Dictyostelium purpureum</name>
    <name type="common">Slime mold</name>
    <dbReference type="NCBI Taxonomy" id="5786"/>
    <lineage>
        <taxon>Eukaryota</taxon>
        <taxon>Amoebozoa</taxon>
        <taxon>Evosea</taxon>
        <taxon>Eumycetozoa</taxon>
        <taxon>Dictyostelia</taxon>
        <taxon>Dictyosteliales</taxon>
        <taxon>Dictyosteliaceae</taxon>
        <taxon>Dictyostelium</taxon>
    </lineage>
</organism>
<evidence type="ECO:0000256" key="5">
    <source>
        <dbReference type="ARBA" id="ARBA00023180"/>
    </source>
</evidence>
<dbReference type="AlphaFoldDB" id="F1A5R8"/>
<keyword evidence="2 7" id="KW-0812">Transmembrane</keyword>
<evidence type="ECO:0000256" key="3">
    <source>
        <dbReference type="ARBA" id="ARBA00022989"/>
    </source>
</evidence>
<evidence type="ECO:0000259" key="8">
    <source>
        <dbReference type="Pfam" id="PF01490"/>
    </source>
</evidence>
<dbReference type="InterPro" id="IPR013057">
    <property type="entry name" value="AA_transpt_TM"/>
</dbReference>
<sequence>MAGGVDDGSTYNKKTAFVYIFNLVVGVGALSLPYGFSRAGLVLGTLFLAIIGFLAFITTTWIIEASAAANFILRNEKKEIDEKSSLINELNSEQDDCDKKDSNDEDHIGGVPSSIGSFESEFEIKERIEVGQMSKIYFGPIGYKLFYAALVVYLFGDLSIYAATVPKSLATVSGSFSIGKLHLTSSENGLHGTAYYFFLFLFACFAAPLSLFNFQKTKYLQILTLFTRNFAFFLMIILSIIFVAKGNGSTIKDVKIFDISNLPVMFGVSIYSFMCHHSLPSILTPIRKKNKLPLLMGLDFILIFAAYATLCISSLFAFGNVTNPTCEPMSGNIHTFIPCQIQQLFIYNFTSYNIKFFADFLALFPVFTLSTNYVLISITLRNNLMLLITWKQDSMNPKIRSLIFSLASSLIPVIIAFCTRDVGLLVNITGAYFGICIMFIFPVFISYFSNKMLAEKYNVVNLKKSVFSNKVFYILILLISLCSFVLATYNIVKNYGH</sequence>
<dbReference type="KEGG" id="dpp:DICPUDRAFT_160120"/>
<dbReference type="PANTHER" id="PTHR16189">
    <property type="entry name" value="TRANSMEMBRANE PROTEIN 104-RELATED"/>
    <property type="match status" value="1"/>
</dbReference>
<feature type="transmembrane region" description="Helical" evidence="7">
    <location>
        <begin position="295"/>
        <end position="319"/>
    </location>
</feature>
<feature type="transmembrane region" description="Helical" evidence="7">
    <location>
        <begin position="194"/>
        <end position="214"/>
    </location>
</feature>
<feature type="transmembrane region" description="Helical" evidence="7">
    <location>
        <begin position="145"/>
        <end position="163"/>
    </location>
</feature>
<proteinExistence type="inferred from homology"/>
<keyword evidence="3 7" id="KW-1133">Transmembrane helix</keyword>
<feature type="transmembrane region" description="Helical" evidence="7">
    <location>
        <begin position="360"/>
        <end position="380"/>
    </location>
</feature>
<feature type="domain" description="Amino acid transporter transmembrane" evidence="8">
    <location>
        <begin position="14"/>
        <end position="70"/>
    </location>
</feature>
<evidence type="ECO:0000313" key="10">
    <source>
        <dbReference type="Proteomes" id="UP000001064"/>
    </source>
</evidence>
<comment type="similarity">
    <text evidence="6">Belongs to the TMEM104 family.</text>
</comment>
<evidence type="ECO:0000256" key="2">
    <source>
        <dbReference type="ARBA" id="ARBA00022692"/>
    </source>
</evidence>
<gene>
    <name evidence="9" type="ORF">DICPUDRAFT_160120</name>
</gene>
<dbReference type="OMA" id="GHREGHP"/>
<feature type="transmembrane region" description="Helical" evidence="7">
    <location>
        <begin position="431"/>
        <end position="450"/>
    </location>
</feature>
<evidence type="ECO:0000256" key="4">
    <source>
        <dbReference type="ARBA" id="ARBA00023136"/>
    </source>
</evidence>
<keyword evidence="4 7" id="KW-0472">Membrane</keyword>
<evidence type="ECO:0000256" key="1">
    <source>
        <dbReference type="ARBA" id="ARBA00004141"/>
    </source>
</evidence>
<keyword evidence="10" id="KW-1185">Reference proteome</keyword>
<dbReference type="OrthoDB" id="294541at2759"/>
<name>F1A5R8_DICPU</name>
<dbReference type="GeneID" id="10510887"/>
<evidence type="ECO:0000256" key="7">
    <source>
        <dbReference type="SAM" id="Phobius"/>
    </source>
</evidence>